<keyword evidence="3" id="KW-0274">FAD</keyword>
<dbReference type="InterPro" id="IPR050346">
    <property type="entry name" value="FMO-like"/>
</dbReference>
<dbReference type="InterPro" id="IPR020946">
    <property type="entry name" value="Flavin_mOase-like"/>
</dbReference>
<evidence type="ECO:0000313" key="6">
    <source>
        <dbReference type="EMBL" id="KAH7322739.1"/>
    </source>
</evidence>
<dbReference type="GO" id="GO:0050661">
    <property type="term" value="F:NADP binding"/>
    <property type="evidence" value="ECO:0007669"/>
    <property type="project" value="InterPro"/>
</dbReference>
<dbReference type="PRINTS" id="PR00370">
    <property type="entry name" value="FMOXYGENASE"/>
</dbReference>
<dbReference type="GO" id="GO:0004499">
    <property type="term" value="F:N,N-dimethylaniline monooxygenase activity"/>
    <property type="evidence" value="ECO:0007669"/>
    <property type="project" value="InterPro"/>
</dbReference>
<dbReference type="InterPro" id="IPR000960">
    <property type="entry name" value="Flavin_mOase"/>
</dbReference>
<dbReference type="InterPro" id="IPR036188">
    <property type="entry name" value="FAD/NAD-bd_sf"/>
</dbReference>
<accession>A0A8K0SX76</accession>
<dbReference type="EMBL" id="JAGPNK010000004">
    <property type="protein sequence ID" value="KAH7322739.1"/>
    <property type="molecule type" value="Genomic_DNA"/>
</dbReference>
<evidence type="ECO:0000256" key="4">
    <source>
        <dbReference type="ARBA" id="ARBA00022857"/>
    </source>
</evidence>
<name>A0A8K0SX76_9HYPO</name>
<comment type="caution">
    <text evidence="6">The sequence shown here is derived from an EMBL/GenBank/DDBJ whole genome shotgun (WGS) entry which is preliminary data.</text>
</comment>
<evidence type="ECO:0000256" key="2">
    <source>
        <dbReference type="ARBA" id="ARBA00022630"/>
    </source>
</evidence>
<dbReference type="Gene3D" id="3.50.50.60">
    <property type="entry name" value="FAD/NAD(P)-binding domain"/>
    <property type="match status" value="1"/>
</dbReference>
<dbReference type="PIRSF" id="PIRSF000332">
    <property type="entry name" value="FMO"/>
    <property type="match status" value="1"/>
</dbReference>
<dbReference type="SUPFAM" id="SSF51905">
    <property type="entry name" value="FAD/NAD(P)-binding domain"/>
    <property type="match status" value="2"/>
</dbReference>
<dbReference type="GO" id="GO:0050660">
    <property type="term" value="F:flavin adenine dinucleotide binding"/>
    <property type="evidence" value="ECO:0007669"/>
    <property type="project" value="InterPro"/>
</dbReference>
<dbReference type="AlphaFoldDB" id="A0A8K0SX76"/>
<reference evidence="6" key="1">
    <citation type="journal article" date="2021" name="Nat. Commun.">
        <title>Genetic determinants of endophytism in the Arabidopsis root mycobiome.</title>
        <authorList>
            <person name="Mesny F."/>
            <person name="Miyauchi S."/>
            <person name="Thiergart T."/>
            <person name="Pickel B."/>
            <person name="Atanasova L."/>
            <person name="Karlsson M."/>
            <person name="Huettel B."/>
            <person name="Barry K.W."/>
            <person name="Haridas S."/>
            <person name="Chen C."/>
            <person name="Bauer D."/>
            <person name="Andreopoulos W."/>
            <person name="Pangilinan J."/>
            <person name="LaButti K."/>
            <person name="Riley R."/>
            <person name="Lipzen A."/>
            <person name="Clum A."/>
            <person name="Drula E."/>
            <person name="Henrissat B."/>
            <person name="Kohler A."/>
            <person name="Grigoriev I.V."/>
            <person name="Martin F.M."/>
            <person name="Hacquard S."/>
        </authorList>
    </citation>
    <scope>NUCLEOTIDE SEQUENCE</scope>
    <source>
        <strain evidence="6">MPI-CAGE-CH-0235</strain>
    </source>
</reference>
<dbReference type="OrthoDB" id="66881at2759"/>
<dbReference type="Pfam" id="PF00743">
    <property type="entry name" value="FMO-like"/>
    <property type="match status" value="1"/>
</dbReference>
<evidence type="ECO:0000256" key="5">
    <source>
        <dbReference type="ARBA" id="ARBA00023002"/>
    </source>
</evidence>
<sequence>MTAASGQTVAVIGLGAMGLATVKNLLEEGFQVTGFERSAYVGGLWHYTKDPETLSVLESTVVNVSIDRGCYTDFPFPKDTPAHCSAREVQDYLESYADHFNLRPHLRLNTDVKRIWRSDEHAKWQLELAGAASEYFDKVVVATGPHQLPMMPQFEGEELFTGRLMHSRAFKTADAFTGKRVVIVGLGNTGGDIADDLIGHASSISISHNRGAVIMPRERGGVPATNPLSYRFLIIISILDWLLPRLAEVLFNRKAAQVMQGAFGDPDPAWNLRPFPSVRVTNPIISDTLIPNLRSGAIRSVPGIKRFTGPDELELENGDVIQADAVICCTGYKNDFRLVDPRYDPAADPSPAWLNAAGSHDRPLPRLYQNVFSLKAPDSLAYVGCAWFVSGAFCLADIVSMCIAQVWAGKSSLPDHTEMERWVQRQEKRICALAQRGTVIPASVPPRQWLVWADKTAGMGVEEHLGWGWKGWVFWWRDRQLWRMAMNGVLAASIWRLFEGKRKAWDGARDEVLRVNTVQAKGRLGKDL</sequence>
<organism evidence="6 7">
    <name type="scientific">Stachybotrys elegans</name>
    <dbReference type="NCBI Taxonomy" id="80388"/>
    <lineage>
        <taxon>Eukaryota</taxon>
        <taxon>Fungi</taxon>
        <taxon>Dikarya</taxon>
        <taxon>Ascomycota</taxon>
        <taxon>Pezizomycotina</taxon>
        <taxon>Sordariomycetes</taxon>
        <taxon>Hypocreomycetidae</taxon>
        <taxon>Hypocreales</taxon>
        <taxon>Stachybotryaceae</taxon>
        <taxon>Stachybotrys</taxon>
    </lineage>
</organism>
<evidence type="ECO:0000256" key="3">
    <source>
        <dbReference type="ARBA" id="ARBA00022827"/>
    </source>
</evidence>
<proteinExistence type="inferred from homology"/>
<gene>
    <name evidence="6" type="ORF">B0I35DRAFT_467830</name>
</gene>
<comment type="similarity">
    <text evidence="1">Belongs to the FMO family.</text>
</comment>
<evidence type="ECO:0000256" key="1">
    <source>
        <dbReference type="ARBA" id="ARBA00009183"/>
    </source>
</evidence>
<keyword evidence="7" id="KW-1185">Reference proteome</keyword>
<keyword evidence="6" id="KW-0503">Monooxygenase</keyword>
<evidence type="ECO:0000313" key="7">
    <source>
        <dbReference type="Proteomes" id="UP000813444"/>
    </source>
</evidence>
<protein>
    <submittedName>
        <fullName evidence="6">Flavin monooxygenase-like protein</fullName>
    </submittedName>
</protein>
<dbReference type="PANTHER" id="PTHR23023">
    <property type="entry name" value="DIMETHYLANILINE MONOOXYGENASE"/>
    <property type="match status" value="1"/>
</dbReference>
<keyword evidence="5" id="KW-0560">Oxidoreductase</keyword>
<keyword evidence="4" id="KW-0521">NADP</keyword>
<dbReference type="Proteomes" id="UP000813444">
    <property type="component" value="Unassembled WGS sequence"/>
</dbReference>
<keyword evidence="2" id="KW-0285">Flavoprotein</keyword>